<dbReference type="InterPro" id="IPR023780">
    <property type="entry name" value="Chromo_domain"/>
</dbReference>
<evidence type="ECO:0000259" key="8">
    <source>
        <dbReference type="PROSITE" id="PS51194"/>
    </source>
</evidence>
<dbReference type="InterPro" id="IPR049730">
    <property type="entry name" value="SNF2/RAD54-like_C"/>
</dbReference>
<feature type="compositionally biased region" description="Acidic residues" evidence="6">
    <location>
        <begin position="26"/>
        <end position="55"/>
    </location>
</feature>
<dbReference type="PROSITE" id="PS51194">
    <property type="entry name" value="HELICASE_CTER"/>
    <property type="match status" value="1"/>
</dbReference>
<dbReference type="InterPro" id="IPR014001">
    <property type="entry name" value="Helicase_ATP-bd"/>
</dbReference>
<keyword evidence="10" id="KW-1185">Reference proteome</keyword>
<dbReference type="Gene3D" id="3.40.50.10810">
    <property type="entry name" value="Tandem AAA-ATPase domain"/>
    <property type="match status" value="1"/>
</dbReference>
<feature type="domain" description="Helicase C-terminal" evidence="8">
    <location>
        <begin position="637"/>
        <end position="790"/>
    </location>
</feature>
<organism evidence="9 10">
    <name type="scientific">Tritrichomonas musculus</name>
    <dbReference type="NCBI Taxonomy" id="1915356"/>
    <lineage>
        <taxon>Eukaryota</taxon>
        <taxon>Metamonada</taxon>
        <taxon>Parabasalia</taxon>
        <taxon>Tritrichomonadida</taxon>
        <taxon>Tritrichomonadidae</taxon>
        <taxon>Tritrichomonas</taxon>
    </lineage>
</organism>
<dbReference type="SUPFAM" id="SSF54160">
    <property type="entry name" value="Chromo domain-like"/>
    <property type="match status" value="1"/>
</dbReference>
<dbReference type="Proteomes" id="UP001470230">
    <property type="component" value="Unassembled WGS sequence"/>
</dbReference>
<dbReference type="EMBL" id="JAPFFF010000055">
    <property type="protein sequence ID" value="KAK8838367.1"/>
    <property type="molecule type" value="Genomic_DNA"/>
</dbReference>
<evidence type="ECO:0000256" key="3">
    <source>
        <dbReference type="ARBA" id="ARBA00022801"/>
    </source>
</evidence>
<dbReference type="InterPro" id="IPR016197">
    <property type="entry name" value="Chromo-like_dom_sf"/>
</dbReference>
<dbReference type="PROSITE" id="PS51192">
    <property type="entry name" value="HELICASE_ATP_BIND_1"/>
    <property type="match status" value="1"/>
</dbReference>
<accession>A0ABR2GYE6</accession>
<dbReference type="Pfam" id="PF00176">
    <property type="entry name" value="SNF2-rel_dom"/>
    <property type="match status" value="1"/>
</dbReference>
<evidence type="ECO:0000313" key="9">
    <source>
        <dbReference type="EMBL" id="KAK8838367.1"/>
    </source>
</evidence>
<evidence type="ECO:0000256" key="4">
    <source>
        <dbReference type="ARBA" id="ARBA00022840"/>
    </source>
</evidence>
<feature type="compositionally biased region" description="Acidic residues" evidence="6">
    <location>
        <begin position="1517"/>
        <end position="1534"/>
    </location>
</feature>
<evidence type="ECO:0000256" key="5">
    <source>
        <dbReference type="ARBA" id="ARBA00023242"/>
    </source>
</evidence>
<dbReference type="PANTHER" id="PTHR45623:SF11">
    <property type="entry name" value="KISMET, ISOFORM C"/>
    <property type="match status" value="1"/>
</dbReference>
<keyword evidence="5" id="KW-0539">Nucleus</keyword>
<reference evidence="9 10" key="1">
    <citation type="submission" date="2024-04" db="EMBL/GenBank/DDBJ databases">
        <title>Tritrichomonas musculus Genome.</title>
        <authorList>
            <person name="Alves-Ferreira E."/>
            <person name="Grigg M."/>
            <person name="Lorenzi H."/>
            <person name="Galac M."/>
        </authorList>
    </citation>
    <scope>NUCLEOTIDE SEQUENCE [LARGE SCALE GENOMIC DNA]</scope>
    <source>
        <strain evidence="9 10">EAF2021</strain>
    </source>
</reference>
<comment type="caution">
    <text evidence="9">The sequence shown here is derived from an EMBL/GenBank/DDBJ whole genome shotgun (WGS) entry which is preliminary data.</text>
</comment>
<feature type="domain" description="Helicase ATP-binding" evidence="7">
    <location>
        <begin position="337"/>
        <end position="508"/>
    </location>
</feature>
<feature type="region of interest" description="Disordered" evidence="6">
    <location>
        <begin position="1475"/>
        <end position="1534"/>
    </location>
</feature>
<feature type="compositionally biased region" description="Basic residues" evidence="6">
    <location>
        <begin position="62"/>
        <end position="73"/>
    </location>
</feature>
<dbReference type="InterPro" id="IPR027417">
    <property type="entry name" value="P-loop_NTPase"/>
</dbReference>
<keyword evidence="3" id="KW-0378">Hydrolase</keyword>
<evidence type="ECO:0000256" key="2">
    <source>
        <dbReference type="ARBA" id="ARBA00022741"/>
    </source>
</evidence>
<comment type="subcellular location">
    <subcellularLocation>
        <location evidence="1">Nucleus</location>
    </subcellularLocation>
</comment>
<evidence type="ECO:0000256" key="1">
    <source>
        <dbReference type="ARBA" id="ARBA00004123"/>
    </source>
</evidence>
<dbReference type="PANTHER" id="PTHR45623">
    <property type="entry name" value="CHROMODOMAIN-HELICASE-DNA-BINDING PROTEIN 3-RELATED-RELATED"/>
    <property type="match status" value="1"/>
</dbReference>
<dbReference type="CDD" id="cd18793">
    <property type="entry name" value="SF2_C_SNF"/>
    <property type="match status" value="1"/>
</dbReference>
<dbReference type="InterPro" id="IPR001650">
    <property type="entry name" value="Helicase_C-like"/>
</dbReference>
<dbReference type="Gene3D" id="2.40.50.40">
    <property type="match status" value="1"/>
</dbReference>
<feature type="region of interest" description="Disordered" evidence="6">
    <location>
        <begin position="25"/>
        <end position="107"/>
    </location>
</feature>
<gene>
    <name evidence="9" type="ORF">M9Y10_032992</name>
</gene>
<evidence type="ECO:0000313" key="10">
    <source>
        <dbReference type="Proteomes" id="UP001470230"/>
    </source>
</evidence>
<feature type="region of interest" description="Disordered" evidence="6">
    <location>
        <begin position="1"/>
        <end position="20"/>
    </location>
</feature>
<dbReference type="InterPro" id="IPR002464">
    <property type="entry name" value="DNA/RNA_helicase_DEAH_CS"/>
</dbReference>
<protein>
    <submittedName>
        <fullName evidence="9">Choline dehydrogenase 6</fullName>
    </submittedName>
</protein>
<dbReference type="Pfam" id="PF00385">
    <property type="entry name" value="Chromo"/>
    <property type="match status" value="1"/>
</dbReference>
<dbReference type="Pfam" id="PF00271">
    <property type="entry name" value="Helicase_C"/>
    <property type="match status" value="1"/>
</dbReference>
<dbReference type="Gene3D" id="3.40.50.300">
    <property type="entry name" value="P-loop containing nucleotide triphosphate hydrolases"/>
    <property type="match status" value="1"/>
</dbReference>
<sequence>MNDESNDSPILPPRRCRQESSFIEYNDFDSDSQNVEDTDSDFAADAREDEDDAFSEENYRKSLQKNKRKRGKQRGNVPKQQSDRPLTGLYNPKKKFSRSTESDSDDISFPIRSISCNSIALNREKRVKNTARYNDDTPFVDESTEDTSAVPELQDTVSSVPVEALIGLKSSADPPVFFVRLARSSFADAQYMTREEIEEHPGGHSHLTTWDSQVQEYGLKEHSSIPFLSVPNLPDDLLPKQEPKVVDHIVAYDRPTQLYLVKWQDQGYDDATWESVVPDEEALRAFSKRESYREIRPQHIAPEFKEYGTGEKCIPLPHYKNDNQLRPYQVQALNWLLFAYQTHKNTILADEMGLGKTVMCIALLNDIVRKYGVPGPFLVVAPLGTLPNWKREFENWTDINCVMFHGSRQERSVIKRFEIFYDPPHQNVTKCQVILTNVETVNKELELIQSINWHFVIIDEAHRLKNMHSKIYRYMYSLRMEHILLMTGTPIQNNIDEIFALLHFIAPNQFPSLEEFKAKHHNIESAEDVKSLKAALKPYMLRRKKKDVEASIAAKEETIVEVELTRTQKFYYRLLIDRKSEELTKKYQKISELQNLAMQLRKVCNHPFLLPEVEKEIVKDGQDPLKVMIESSGKLVFVDKLLAKLAPTGEKVLIFSQMVRVLDILEDFLNFRGYKFERLDGQVQGQFRQASIDRFNDKESEVFVFLLCTKAGGVGLNLTAASTVIIYDSDWNPQNDIQAQARCHRIGQTHDVQVYRLITRGTYESEMFERASMKLGLDQAILDSKTDNLSNMNVKEIETLIKKGAYYIFNEDETETDKFITEDIDEILQHRTKTLSKPTLDTDSTFSKASFVVDKDGDQLDLNDEHFWERVLPTEARRRNQNYQFERNDLVSGLVRPRRTRSSMDFSDDYSFDDGEDEYGSSWSLSKLDKLFNQMVVVGFGRWEMIQNRVRANISLEMVIDGCTVLLSLIAQEMQHPEEMLHYLFESGSINLTPRQRRISTLEAFTNRKLREKIAKHAEQNGKRLIQLKAIQNWIENGEKQLRFDPHNAPKNWQPQNDINLLKSVWKNGLGDWGLILGDTEVWGENPPIKQVSTYSRRLSVLNDLLVDGRAYEVLNTPSTEMKSVDMQTVKQLAFLISEVGNNPERIAEIVENVERCSVIVPIIISCARIVSSLDPRSTQSTIKSTVQLYCNQTENLTPILSFQNSKRLCDNINWLQRVRDQLEAAPITPELLKTNIKQPFPYCPSWWEPGVHDILLLNHLTDYGFYNISSLVLENENFSKNLSDDEKEYIKAIDEKKRKHGFLKQVKGQLSFIFQEENLMSFIEELILMNGGWVTPYYIDIPEKFRSGVQLPVSYGSEMVESIGDGKLQMIENLLFKIGFRARVLHKNIGYRCSVLDENLFEIWKSDRAKWTGENPYEAWVQVDKQFNENPLYAFGLDCPFVQYEYIRQIEDDLPEGYMIPRVNFYQTEIPSGKKKKSLKARNASNENTKDGKRGRSNVKKKQQKKRQYNKRKDDDSETDSDPETDDNFDYSE</sequence>
<dbReference type="SMART" id="SM00487">
    <property type="entry name" value="DEXDc"/>
    <property type="match status" value="1"/>
</dbReference>
<name>A0ABR2GYE6_9EUKA</name>
<feature type="compositionally biased region" description="Basic residues" evidence="6">
    <location>
        <begin position="1496"/>
        <end position="1511"/>
    </location>
</feature>
<keyword evidence="2" id="KW-0547">Nucleotide-binding</keyword>
<dbReference type="InterPro" id="IPR000330">
    <property type="entry name" value="SNF2_N"/>
</dbReference>
<evidence type="ECO:0000259" key="7">
    <source>
        <dbReference type="PROSITE" id="PS51192"/>
    </source>
</evidence>
<dbReference type="PROSITE" id="PS00690">
    <property type="entry name" value="DEAH_ATP_HELICASE"/>
    <property type="match status" value="1"/>
</dbReference>
<keyword evidence="4" id="KW-0067">ATP-binding</keyword>
<proteinExistence type="predicted"/>
<dbReference type="SUPFAM" id="SSF52540">
    <property type="entry name" value="P-loop containing nucleoside triphosphate hydrolases"/>
    <property type="match status" value="2"/>
</dbReference>
<evidence type="ECO:0000256" key="6">
    <source>
        <dbReference type="SAM" id="MobiDB-lite"/>
    </source>
</evidence>
<dbReference type="InterPro" id="IPR038718">
    <property type="entry name" value="SNF2-like_sf"/>
</dbReference>
<dbReference type="SMART" id="SM00490">
    <property type="entry name" value="HELICc"/>
    <property type="match status" value="1"/>
</dbReference>